<accession>A0A926E952</accession>
<dbReference type="InterPro" id="IPR025714">
    <property type="entry name" value="Methyltranfer_dom"/>
</dbReference>
<proteinExistence type="predicted"/>
<dbReference type="PANTHER" id="PTHR47739:SF1">
    <property type="entry name" value="TRNA1(VAL) (ADENINE(37)-N6)-METHYLTRANSFERASE"/>
    <property type="match status" value="1"/>
</dbReference>
<evidence type="ECO:0000313" key="3">
    <source>
        <dbReference type="Proteomes" id="UP000610862"/>
    </source>
</evidence>
<dbReference type="PROSITE" id="PS50056">
    <property type="entry name" value="TYR_PHOSPHATASE_2"/>
    <property type="match status" value="1"/>
</dbReference>
<dbReference type="RefSeq" id="WP_187525434.1">
    <property type="nucleotide sequence ID" value="NZ_JACRTA010000003.1"/>
</dbReference>
<dbReference type="Gene3D" id="3.40.50.150">
    <property type="entry name" value="Vaccinia Virus protein VP39"/>
    <property type="match status" value="1"/>
</dbReference>
<dbReference type="AlphaFoldDB" id="A0A926E952"/>
<organism evidence="2 3">
    <name type="scientific">Lentihominibacter hominis</name>
    <dbReference type="NCBI Taxonomy" id="2763645"/>
    <lineage>
        <taxon>Bacteria</taxon>
        <taxon>Bacillati</taxon>
        <taxon>Bacillota</taxon>
        <taxon>Clostridia</taxon>
        <taxon>Peptostreptococcales</taxon>
        <taxon>Anaerovoracaceae</taxon>
        <taxon>Lentihominibacter</taxon>
    </lineage>
</organism>
<evidence type="ECO:0000313" key="2">
    <source>
        <dbReference type="EMBL" id="MBC8568718.1"/>
    </source>
</evidence>
<keyword evidence="3" id="KW-1185">Reference proteome</keyword>
<dbReference type="CDD" id="cd02440">
    <property type="entry name" value="AdoMet_MTases"/>
    <property type="match status" value="1"/>
</dbReference>
<feature type="domain" description="Tyrosine specific protein phosphatases" evidence="1">
    <location>
        <begin position="197"/>
        <end position="243"/>
    </location>
</feature>
<dbReference type="PANTHER" id="PTHR47739">
    <property type="entry name" value="TRNA1(VAL) (ADENINE(37)-N6)-METHYLTRANSFERASE"/>
    <property type="match status" value="1"/>
</dbReference>
<dbReference type="Proteomes" id="UP000610862">
    <property type="component" value="Unassembled WGS sequence"/>
</dbReference>
<dbReference type="SUPFAM" id="SSF53335">
    <property type="entry name" value="S-adenosyl-L-methionine-dependent methyltransferases"/>
    <property type="match status" value="1"/>
</dbReference>
<sequence>MERVENIGFGDLKLIQDPKGFCYGVDAVILADFAYNICSRFKMAADLGTGNGIIPFILSHKNKDAKFIGVELQKSSVQMAERSCELNKLQSRVEFFQADISKLDKSIYFDKDIDMVTCNPPYFPKGGGIPSGNESKFIARHETVADIGDFIKAASDMLNGSGDFFMVHRPSRLVDIFYYCRKNRIEPKNIRFVVPRQGQPPNIVLVHCRAGGGRELKIMKELCIYGSGRSYSDEIMKIYERIR</sequence>
<name>A0A926E952_9FIRM</name>
<dbReference type="InterPro" id="IPR050210">
    <property type="entry name" value="tRNA_Adenine-N(6)_MTase"/>
</dbReference>
<protein>
    <submittedName>
        <fullName evidence="2">tRNA1(Val) (Adenine(37)-N6)-methyltransferase</fullName>
    </submittedName>
</protein>
<evidence type="ECO:0000259" key="1">
    <source>
        <dbReference type="PROSITE" id="PS50056"/>
    </source>
</evidence>
<dbReference type="InterPro" id="IPR000387">
    <property type="entry name" value="Tyr_Pase_dom"/>
</dbReference>
<dbReference type="InterPro" id="IPR029063">
    <property type="entry name" value="SAM-dependent_MTases_sf"/>
</dbReference>
<gene>
    <name evidence="2" type="ORF">H8692_08110</name>
</gene>
<dbReference type="Pfam" id="PF13847">
    <property type="entry name" value="Methyltransf_31"/>
    <property type="match status" value="1"/>
</dbReference>
<reference evidence="2" key="1">
    <citation type="submission" date="2020-08" db="EMBL/GenBank/DDBJ databases">
        <title>Genome public.</title>
        <authorList>
            <person name="Liu C."/>
            <person name="Sun Q."/>
        </authorList>
    </citation>
    <scope>NUCLEOTIDE SEQUENCE</scope>
    <source>
        <strain evidence="2">NSJ-24</strain>
    </source>
</reference>
<dbReference type="EMBL" id="JACRTA010000003">
    <property type="protein sequence ID" value="MBC8568718.1"/>
    <property type="molecule type" value="Genomic_DNA"/>
</dbReference>
<comment type="caution">
    <text evidence="2">The sequence shown here is derived from an EMBL/GenBank/DDBJ whole genome shotgun (WGS) entry which is preliminary data.</text>
</comment>